<dbReference type="AlphaFoldDB" id="A0A5N1JGB4"/>
<feature type="transmembrane region" description="Helical" evidence="2">
    <location>
        <begin position="293"/>
        <end position="311"/>
    </location>
</feature>
<feature type="transmembrane region" description="Helical" evidence="2">
    <location>
        <begin position="349"/>
        <end position="368"/>
    </location>
</feature>
<dbReference type="Proteomes" id="UP000326344">
    <property type="component" value="Unassembled WGS sequence"/>
</dbReference>
<feature type="transmembrane region" description="Helical" evidence="2">
    <location>
        <begin position="191"/>
        <end position="208"/>
    </location>
</feature>
<feature type="transmembrane region" description="Helical" evidence="2">
    <location>
        <begin position="317"/>
        <end position="337"/>
    </location>
</feature>
<keyword evidence="4" id="KW-1185">Reference proteome</keyword>
<feature type="compositionally biased region" description="Polar residues" evidence="1">
    <location>
        <begin position="409"/>
        <end position="427"/>
    </location>
</feature>
<reference evidence="3 4" key="1">
    <citation type="submission" date="2019-09" db="EMBL/GenBank/DDBJ databases">
        <title>Genome Sequence of Larkinella sp MA1.</title>
        <authorList>
            <person name="Srinivasan S."/>
        </authorList>
    </citation>
    <scope>NUCLEOTIDE SEQUENCE [LARGE SCALE GENOMIC DNA]</scope>
    <source>
        <strain evidence="3 4">MA1</strain>
    </source>
</reference>
<feature type="transmembrane region" description="Helical" evidence="2">
    <location>
        <begin position="380"/>
        <end position="398"/>
    </location>
</feature>
<dbReference type="RefSeq" id="WP_150879171.1">
    <property type="nucleotide sequence ID" value="NZ_VTWS01000005.1"/>
</dbReference>
<gene>
    <name evidence="3" type="ORF">F0P93_20245</name>
</gene>
<keyword evidence="2" id="KW-0472">Membrane</keyword>
<feature type="transmembrane region" description="Helical" evidence="2">
    <location>
        <begin position="103"/>
        <end position="122"/>
    </location>
</feature>
<dbReference type="EMBL" id="VTWS01000005">
    <property type="protein sequence ID" value="KAA9349779.1"/>
    <property type="molecule type" value="Genomic_DNA"/>
</dbReference>
<evidence type="ECO:0000256" key="1">
    <source>
        <dbReference type="SAM" id="MobiDB-lite"/>
    </source>
</evidence>
<evidence type="ECO:0000313" key="4">
    <source>
        <dbReference type="Proteomes" id="UP000326344"/>
    </source>
</evidence>
<feature type="transmembrane region" description="Helical" evidence="2">
    <location>
        <begin position="261"/>
        <end position="281"/>
    </location>
</feature>
<protein>
    <submittedName>
        <fullName evidence="3">Uncharacterized protein</fullName>
    </submittedName>
</protein>
<accession>A0A5N1JGB4</accession>
<feature type="transmembrane region" description="Helical" evidence="2">
    <location>
        <begin position="76"/>
        <end position="97"/>
    </location>
</feature>
<keyword evidence="2" id="KW-1133">Transmembrane helix</keyword>
<proteinExistence type="predicted"/>
<keyword evidence="2" id="KW-0812">Transmembrane</keyword>
<sequence length="427" mass="48014">MIGRIPFSQQQYARLWLVVLLFTAVGMSLKTIWIPLTNDQLGYTLAETLMNYRFGFNRRALVGNFFVLFQNRSLLLALITLAYSLCLLSPLVLMCSLQSGKEAVWSLIGAYLVFFCPFGIALYLKDPLAVRKELFFYLFFLGLVIYDVRSWPGNVAFIITGALVHDSFFFLFLPFLLGYHWLNQTATRYQLGLYFAVGTVITLLLSTLNGNSKTITEQFVEQYVALGFNRHQFDGFAYFQKLPFWANINNARVHLTGLNPFLYLFLYVAQFGALYGLFRLFNITLTFQNPGRLLLAIGGMGLMAVLLSLIAMDYGRWLAMAFGCSLLLIFSQIQSVAIPAHRKLMRVRFAVGFLSVLLLLVLRIPHFTDVAFNPTEWFTVQKAFILAGLFLAALLLALPPDRVGATSEKGGSTSGPMRSSNAGNRTA</sequence>
<evidence type="ECO:0000313" key="3">
    <source>
        <dbReference type="EMBL" id="KAA9349779.1"/>
    </source>
</evidence>
<evidence type="ECO:0000256" key="2">
    <source>
        <dbReference type="SAM" id="Phobius"/>
    </source>
</evidence>
<feature type="transmembrane region" description="Helical" evidence="2">
    <location>
        <begin position="157"/>
        <end position="179"/>
    </location>
</feature>
<comment type="caution">
    <text evidence="3">The sequence shown here is derived from an EMBL/GenBank/DDBJ whole genome shotgun (WGS) entry which is preliminary data.</text>
</comment>
<name>A0A5N1JGB4_9BACT</name>
<feature type="transmembrane region" description="Helical" evidence="2">
    <location>
        <begin position="12"/>
        <end position="32"/>
    </location>
</feature>
<organism evidence="3 4">
    <name type="scientific">Larkinella humicola</name>
    <dbReference type="NCBI Taxonomy" id="2607654"/>
    <lineage>
        <taxon>Bacteria</taxon>
        <taxon>Pseudomonadati</taxon>
        <taxon>Bacteroidota</taxon>
        <taxon>Cytophagia</taxon>
        <taxon>Cytophagales</taxon>
        <taxon>Spirosomataceae</taxon>
        <taxon>Larkinella</taxon>
    </lineage>
</organism>
<feature type="region of interest" description="Disordered" evidence="1">
    <location>
        <begin position="404"/>
        <end position="427"/>
    </location>
</feature>